<dbReference type="EMBL" id="CP079216">
    <property type="protein sequence ID" value="QXT64161.1"/>
    <property type="molecule type" value="Genomic_DNA"/>
</dbReference>
<evidence type="ECO:0000313" key="3">
    <source>
        <dbReference type="Proteomes" id="UP000824504"/>
    </source>
</evidence>
<accession>A0ABX8SLA3</accession>
<evidence type="ECO:0000313" key="2">
    <source>
        <dbReference type="EMBL" id="QXT64161.1"/>
    </source>
</evidence>
<keyword evidence="2" id="KW-0413">Isomerase</keyword>
<name>A0ABX8SLA3_9ACTN</name>
<sequence length="261" mass="28890">MSFDPVQVMRRETARFAEALQNVDGNTPVPTCPGWDADELLWHLTEVHLFWSAVIASGATTDEQIEDIEKAKPLRPTGRAEALDLLRRATDELGTALSSGDDRDSAWSWFPADQTIGFTRRMQTHEATIHRVDAELTAGLPVSDIPIEVAVAGIDHVINVMWNWIPGDVEQHPLGVIELRPRGGGSRLVELYRWSGRLWGRDFVDQVAGRRAHDGAEPRAVISGEAADLDRLVWSRPAISSREGDLALLAAFDELITFGIQ</sequence>
<evidence type="ECO:0000259" key="1">
    <source>
        <dbReference type="Pfam" id="PF11716"/>
    </source>
</evidence>
<dbReference type="InterPro" id="IPR024344">
    <property type="entry name" value="MDMPI_metal-binding"/>
</dbReference>
<feature type="domain" description="Mycothiol-dependent maleylpyruvate isomerase metal-binding" evidence="1">
    <location>
        <begin position="10"/>
        <end position="134"/>
    </location>
</feature>
<proteinExistence type="predicted"/>
<dbReference type="Proteomes" id="UP000824504">
    <property type="component" value="Chromosome"/>
</dbReference>
<organism evidence="2 3">
    <name type="scientific">Tessaracoccus palaemonis</name>
    <dbReference type="NCBI Taxonomy" id="2829499"/>
    <lineage>
        <taxon>Bacteria</taxon>
        <taxon>Bacillati</taxon>
        <taxon>Actinomycetota</taxon>
        <taxon>Actinomycetes</taxon>
        <taxon>Propionibacteriales</taxon>
        <taxon>Propionibacteriaceae</taxon>
        <taxon>Tessaracoccus</taxon>
    </lineage>
</organism>
<dbReference type="NCBIfam" id="TIGR03083">
    <property type="entry name" value="maleylpyruvate isomerase family mycothiol-dependent enzyme"/>
    <property type="match status" value="1"/>
</dbReference>
<reference evidence="2 3" key="1">
    <citation type="submission" date="2021-07" db="EMBL/GenBank/DDBJ databases">
        <title>complete genome sequencing of Tessaracoccus sp.J1M15.</title>
        <authorList>
            <person name="Bae J.-W."/>
            <person name="Kim D.-y."/>
        </authorList>
    </citation>
    <scope>NUCLEOTIDE SEQUENCE [LARGE SCALE GENOMIC DNA]</scope>
    <source>
        <strain evidence="2 3">J1M15</strain>
    </source>
</reference>
<dbReference type="GO" id="GO:0016853">
    <property type="term" value="F:isomerase activity"/>
    <property type="evidence" value="ECO:0007669"/>
    <property type="project" value="UniProtKB-KW"/>
</dbReference>
<keyword evidence="3" id="KW-1185">Reference proteome</keyword>
<protein>
    <submittedName>
        <fullName evidence="2">Maleylpyruvate isomerase family mycothiol-dependent enzyme</fullName>
    </submittedName>
</protein>
<dbReference type="InterPro" id="IPR017517">
    <property type="entry name" value="Maleyloyr_isom"/>
</dbReference>
<dbReference type="RefSeq" id="WP_219084084.1">
    <property type="nucleotide sequence ID" value="NZ_CP079216.1"/>
</dbReference>
<dbReference type="PANTHER" id="PTHR40758">
    <property type="entry name" value="CONSERVED PROTEIN"/>
    <property type="match status" value="1"/>
</dbReference>
<gene>
    <name evidence="2" type="ORF">KDB89_06860</name>
</gene>
<dbReference type="Pfam" id="PF11716">
    <property type="entry name" value="MDMPI_N"/>
    <property type="match status" value="1"/>
</dbReference>
<dbReference type="PANTHER" id="PTHR40758:SF1">
    <property type="entry name" value="CONSERVED PROTEIN"/>
    <property type="match status" value="1"/>
</dbReference>